<dbReference type="AlphaFoldDB" id="A0A0A1W6E7"/>
<accession>A0A0A1W6E7</accession>
<dbReference type="Proteomes" id="UP000032305">
    <property type="component" value="Unassembled WGS sequence"/>
</dbReference>
<name>A0A0A1W6E7_9SPHN</name>
<comment type="caution">
    <text evidence="1">The sequence shown here is derived from an EMBL/GenBank/DDBJ whole genome shotgun (WGS) entry which is preliminary data.</text>
</comment>
<proteinExistence type="predicted"/>
<keyword evidence="2" id="KW-1185">Reference proteome</keyword>
<reference evidence="1 2" key="1">
    <citation type="submission" date="2014-11" db="EMBL/GenBank/DDBJ databases">
        <title>Whole genome shotgun sequence of Sphingomonas parapaucimobilis NBRC 15100.</title>
        <authorList>
            <person name="Katano-Makiyama Y."/>
            <person name="Hosoyama A."/>
            <person name="Hashimoto M."/>
            <person name="Hosoyama Y."/>
            <person name="Noguchi M."/>
            <person name="Numata M."/>
            <person name="Tsuchikane K."/>
            <person name="Hirakata S."/>
            <person name="Uohara A."/>
            <person name="Shimodaira J."/>
            <person name="Ohji S."/>
            <person name="Ichikawa N."/>
            <person name="Kimura A."/>
            <person name="Yamazoe A."/>
            <person name="Fujita N."/>
        </authorList>
    </citation>
    <scope>NUCLEOTIDE SEQUENCE [LARGE SCALE GENOMIC DNA]</scope>
    <source>
        <strain evidence="1 2">NBRC 15100</strain>
    </source>
</reference>
<dbReference type="EMBL" id="BBPI01000035">
    <property type="protein sequence ID" value="GAM00706.1"/>
    <property type="molecule type" value="Genomic_DNA"/>
</dbReference>
<sequence>MGVCIPGMVERGEITPTKGEEMARLFDTLEQDFRRQFGDQAAAAMATDAALATMEREALRKKRLALGQVQAQKRMLVDMGGFAGRDPMAAGPLDPRAAVALFDRDGRAGYSNVEGRRKAIRARAFGMIDGLLARHHTDPLGRIRNKAELGDLVRELFGEDSGNLSARELATAWTDAAEMLRQRFNAAGGAIGKLEGWGLPQAHDTRAIRAAGYESWRNAILPGLDRQRMVDDRTGLPFSDGGLELALRDVFETIRTEGWNKRSAGQAGGKSLANSRADHRFLIFKSADAWMDYQDAFGVGTAFDAMTGHIDGMARDIAMMEILGPNPAASVRWLKDTLERQAALDTAPDSRAVDRAFGATRKIDRLYDEITGAAGRPENRTMALAFSSVRSLQTAAKLGSATLSAVTDVAFQGMTRRFNGLASTTILPGYVKMFRPGAVADQRQAVRLLGIADEWSKRAGAQQRILGEELTGDVARRLAEGTLRVSGLSRWTEAGRWAFGMEFLGHITDQVDRPYAQLNSAFRGALDRYGINAAGWDSIRKTPLERDRGAFWLKPDMVEDRELGDRLYEMILSETDYAVPTADLRTRALVNSVAPKGNFFGEMVRSAALFKGFGISLLIMQGRRIMDMSGWSNRALYSGGLVLTTTLMGGLVLQLKALAGGKDPRPMDDQKFWGAAVLQGGGFGIFGDFLQSTTNRFDGGFAGTLAGPLAGDAQKLAELGQPVADVLTGTRADLAEKHLAATPWKAARLARAELPGGSLWYARLAFDRMLTDQIQAAIDPNYTQSWSRMEKRARDQRTNFWWAPGDMIPDRSPELSNVYLNEGADQ</sequence>
<gene>
    <name evidence="1" type="ORF">SP5_035_01060</name>
</gene>
<dbReference type="eggNOG" id="ENOG502Z8K0">
    <property type="taxonomic scope" value="Bacteria"/>
</dbReference>
<protein>
    <submittedName>
        <fullName evidence="1">Uncharacterized protein</fullName>
    </submittedName>
</protein>
<evidence type="ECO:0000313" key="2">
    <source>
        <dbReference type="Proteomes" id="UP000032305"/>
    </source>
</evidence>
<evidence type="ECO:0000313" key="1">
    <source>
        <dbReference type="EMBL" id="GAM00706.1"/>
    </source>
</evidence>
<organism evidence="1 2">
    <name type="scientific">Sphingomonas parapaucimobilis NBRC 15100</name>
    <dbReference type="NCBI Taxonomy" id="1219049"/>
    <lineage>
        <taxon>Bacteria</taxon>
        <taxon>Pseudomonadati</taxon>
        <taxon>Pseudomonadota</taxon>
        <taxon>Alphaproteobacteria</taxon>
        <taxon>Sphingomonadales</taxon>
        <taxon>Sphingomonadaceae</taxon>
        <taxon>Sphingomonas</taxon>
    </lineage>
</organism>